<dbReference type="Gene3D" id="2.60.120.260">
    <property type="entry name" value="Galactose-binding domain-like"/>
    <property type="match status" value="2"/>
</dbReference>
<dbReference type="AlphaFoldDB" id="A0AAV5EXA5"/>
<dbReference type="Proteomes" id="UP001054889">
    <property type="component" value="Unassembled WGS sequence"/>
</dbReference>
<keyword evidence="4 6" id="KW-0732">Signal</keyword>
<keyword evidence="2" id="KW-0134">Cell wall</keyword>
<comment type="subcellular location">
    <subcellularLocation>
        <location evidence="1">Secreted</location>
        <location evidence="1">Cell wall</location>
    </subcellularLocation>
</comment>
<feature type="chain" id="PRO_5043775214" description="DUF642 domain-containing protein" evidence="6">
    <location>
        <begin position="24"/>
        <end position="377"/>
    </location>
</feature>
<dbReference type="InterPro" id="IPR006946">
    <property type="entry name" value="DGR2-like_dom"/>
</dbReference>
<evidence type="ECO:0000256" key="1">
    <source>
        <dbReference type="ARBA" id="ARBA00004191"/>
    </source>
</evidence>
<evidence type="ECO:0000256" key="2">
    <source>
        <dbReference type="ARBA" id="ARBA00022512"/>
    </source>
</evidence>
<protein>
    <recommendedName>
        <fullName evidence="7">DUF642 domain-containing protein</fullName>
    </recommendedName>
</protein>
<organism evidence="8 9">
    <name type="scientific">Eleusine coracana subsp. coracana</name>
    <dbReference type="NCBI Taxonomy" id="191504"/>
    <lineage>
        <taxon>Eukaryota</taxon>
        <taxon>Viridiplantae</taxon>
        <taxon>Streptophyta</taxon>
        <taxon>Embryophyta</taxon>
        <taxon>Tracheophyta</taxon>
        <taxon>Spermatophyta</taxon>
        <taxon>Magnoliopsida</taxon>
        <taxon>Liliopsida</taxon>
        <taxon>Poales</taxon>
        <taxon>Poaceae</taxon>
        <taxon>PACMAD clade</taxon>
        <taxon>Chloridoideae</taxon>
        <taxon>Cynodonteae</taxon>
        <taxon>Eleusininae</taxon>
        <taxon>Eleusine</taxon>
    </lineage>
</organism>
<dbReference type="InterPro" id="IPR052437">
    <property type="entry name" value="Pectin_Meth_Modulator"/>
</dbReference>
<sequence length="377" mass="40138">MVMDKRCAALFVVVCVAARAALAVSDGPLQNGNFECPPDPNQMNGSAVTGQYAIPNWKISGYVEYIQSGQQQGDIVLTVPEGAHAVRLGNEASIEQQMGVTMGMYYSLSFSAARTCGQSQKLRVSVVPGDQASDLPTQTVYSSNGWDTYSWAFKAACNTVTFVIHNPGQEDDPACGPIVDSVAIKTLYPPQATQNNLLKNGNFEEGPHISQDYQWGVLVPPMGEDDVSPLPGWMIKSFSKVVKYVDSAHFAVPQGRCAVELVSGVETALVQEVDTVPGSSYRLEFSAGDAADGCDSPMEVQAFAAGGRTSVTVFSPGPGGYTRGALEFTATDTRTRVVFVSPGYYMRNDGSGTLCGPVIDDASLVCVSKPSARRLLL</sequence>
<dbReference type="InterPro" id="IPR008979">
    <property type="entry name" value="Galactose-bd-like_sf"/>
</dbReference>
<evidence type="ECO:0000259" key="7">
    <source>
        <dbReference type="Pfam" id="PF04862"/>
    </source>
</evidence>
<dbReference type="EMBL" id="BQKI01000079">
    <property type="protein sequence ID" value="GJN27184.1"/>
    <property type="molecule type" value="Genomic_DNA"/>
</dbReference>
<reference evidence="8" key="2">
    <citation type="submission" date="2021-12" db="EMBL/GenBank/DDBJ databases">
        <title>Resequencing data analysis of finger millet.</title>
        <authorList>
            <person name="Hatakeyama M."/>
            <person name="Aluri S."/>
            <person name="Balachadran M.T."/>
            <person name="Sivarajan S.R."/>
            <person name="Poveda L."/>
            <person name="Shimizu-Inatsugi R."/>
            <person name="Schlapbach R."/>
            <person name="Sreeman S.M."/>
            <person name="Shimizu K.K."/>
        </authorList>
    </citation>
    <scope>NUCLEOTIDE SEQUENCE</scope>
</reference>
<keyword evidence="5" id="KW-0325">Glycoprotein</keyword>
<reference evidence="8" key="1">
    <citation type="journal article" date="2018" name="DNA Res.">
        <title>Multiple hybrid de novo genome assembly of finger millet, an orphan allotetraploid crop.</title>
        <authorList>
            <person name="Hatakeyama M."/>
            <person name="Aluri S."/>
            <person name="Balachadran M.T."/>
            <person name="Sivarajan S.R."/>
            <person name="Patrignani A."/>
            <person name="Gruter S."/>
            <person name="Poveda L."/>
            <person name="Shimizu-Inatsugi R."/>
            <person name="Baeten J."/>
            <person name="Francoijs K.J."/>
            <person name="Nataraja K.N."/>
            <person name="Reddy Y.A.N."/>
            <person name="Phadnis S."/>
            <person name="Ravikumar R.L."/>
            <person name="Schlapbach R."/>
            <person name="Sreeman S.M."/>
            <person name="Shimizu K.K."/>
        </authorList>
    </citation>
    <scope>NUCLEOTIDE SEQUENCE</scope>
</reference>
<dbReference type="Pfam" id="PF04862">
    <property type="entry name" value="DUF642"/>
    <property type="match status" value="2"/>
</dbReference>
<evidence type="ECO:0000256" key="4">
    <source>
        <dbReference type="ARBA" id="ARBA00022729"/>
    </source>
</evidence>
<dbReference type="PANTHER" id="PTHR31265:SF11">
    <property type="entry name" value="OS04G0494600 PROTEIN"/>
    <property type="match status" value="1"/>
</dbReference>
<evidence type="ECO:0000256" key="6">
    <source>
        <dbReference type="SAM" id="SignalP"/>
    </source>
</evidence>
<keyword evidence="9" id="KW-1185">Reference proteome</keyword>
<comment type="caution">
    <text evidence="8">The sequence shown here is derived from an EMBL/GenBank/DDBJ whole genome shotgun (WGS) entry which is preliminary data.</text>
</comment>
<evidence type="ECO:0000313" key="9">
    <source>
        <dbReference type="Proteomes" id="UP001054889"/>
    </source>
</evidence>
<evidence type="ECO:0000256" key="3">
    <source>
        <dbReference type="ARBA" id="ARBA00022525"/>
    </source>
</evidence>
<dbReference type="SUPFAM" id="SSF49785">
    <property type="entry name" value="Galactose-binding domain-like"/>
    <property type="match status" value="1"/>
</dbReference>
<evidence type="ECO:0000313" key="8">
    <source>
        <dbReference type="EMBL" id="GJN27184.1"/>
    </source>
</evidence>
<gene>
    <name evidence="8" type="primary">gb15181</name>
    <name evidence="8" type="ORF">PR202_gb15181</name>
</gene>
<dbReference type="PANTHER" id="PTHR31265">
    <property type="entry name" value="OS02G0527500 PROTEIN-RELATED"/>
    <property type="match status" value="1"/>
</dbReference>
<name>A0AAV5EXA5_ELECO</name>
<feature type="domain" description="DUF642" evidence="7">
    <location>
        <begin position="28"/>
        <end position="185"/>
    </location>
</feature>
<proteinExistence type="predicted"/>
<feature type="domain" description="DUF642" evidence="7">
    <location>
        <begin position="196"/>
        <end position="362"/>
    </location>
</feature>
<keyword evidence="3" id="KW-0964">Secreted</keyword>
<evidence type="ECO:0000256" key="5">
    <source>
        <dbReference type="ARBA" id="ARBA00023180"/>
    </source>
</evidence>
<feature type="signal peptide" evidence="6">
    <location>
        <begin position="1"/>
        <end position="23"/>
    </location>
</feature>
<accession>A0AAV5EXA5</accession>